<dbReference type="SUPFAM" id="SSF56784">
    <property type="entry name" value="HAD-like"/>
    <property type="match status" value="1"/>
</dbReference>
<sequence>MKKTIKAIIFDIDGVLILGSKPIPGATKTIQLLQKNKFPFVMLTNTTLLSRENMAKKINRTLSVKVDKNDILTASSLTGDYLRQRTNNKSLILVEKSAMSEFDGIERNDDHPDFVVLGDFGNEINLDVLNKALRCLYKGAKLIAMQNDPYDLTEKGPILNVGSWTALFEKASGKSAIIIGKPSVNAFKLACAKFNINKKNIAVIGDSIEKEILPAKKLGLISILVKTGVSNFEKKTTKEADYIIDSIAELPNLIRF</sequence>
<dbReference type="PANTHER" id="PTHR19288">
    <property type="entry name" value="4-NITROPHENYLPHOSPHATASE-RELATED"/>
    <property type="match status" value="1"/>
</dbReference>
<dbReference type="Pfam" id="PF13344">
    <property type="entry name" value="Hydrolase_6"/>
    <property type="match status" value="1"/>
</dbReference>
<dbReference type="NCBIfam" id="TIGR01460">
    <property type="entry name" value="HAD-SF-IIA"/>
    <property type="match status" value="1"/>
</dbReference>
<gene>
    <name evidence="1" type="ORF">A3H78_05440</name>
</gene>
<dbReference type="EMBL" id="MGAV01000013">
    <property type="protein sequence ID" value="OGK54709.1"/>
    <property type="molecule type" value="Genomic_DNA"/>
</dbReference>
<organism evidence="1 2">
    <name type="scientific">Candidatus Roizmanbacteria bacterium RIFCSPLOWO2_02_FULL_36_11</name>
    <dbReference type="NCBI Taxonomy" id="1802071"/>
    <lineage>
        <taxon>Bacteria</taxon>
        <taxon>Candidatus Roizmaniibacteriota</taxon>
    </lineage>
</organism>
<dbReference type="Pfam" id="PF13242">
    <property type="entry name" value="Hydrolase_like"/>
    <property type="match status" value="1"/>
</dbReference>
<dbReference type="GO" id="GO:0005737">
    <property type="term" value="C:cytoplasm"/>
    <property type="evidence" value="ECO:0007669"/>
    <property type="project" value="TreeGrafter"/>
</dbReference>
<dbReference type="Proteomes" id="UP000177418">
    <property type="component" value="Unassembled WGS sequence"/>
</dbReference>
<evidence type="ECO:0000313" key="2">
    <source>
        <dbReference type="Proteomes" id="UP000177418"/>
    </source>
</evidence>
<dbReference type="InterPro" id="IPR006357">
    <property type="entry name" value="HAD-SF_hydro_IIA"/>
</dbReference>
<reference evidence="1 2" key="1">
    <citation type="journal article" date="2016" name="Nat. Commun.">
        <title>Thousands of microbial genomes shed light on interconnected biogeochemical processes in an aquifer system.</title>
        <authorList>
            <person name="Anantharaman K."/>
            <person name="Brown C.T."/>
            <person name="Hug L.A."/>
            <person name="Sharon I."/>
            <person name="Castelle C.J."/>
            <person name="Probst A.J."/>
            <person name="Thomas B.C."/>
            <person name="Singh A."/>
            <person name="Wilkins M.J."/>
            <person name="Karaoz U."/>
            <person name="Brodie E.L."/>
            <person name="Williams K.H."/>
            <person name="Hubbard S.S."/>
            <person name="Banfield J.F."/>
        </authorList>
    </citation>
    <scope>NUCLEOTIDE SEQUENCE [LARGE SCALE GENOMIC DNA]</scope>
</reference>
<dbReference type="AlphaFoldDB" id="A0A1F7JGG7"/>
<dbReference type="Gene3D" id="3.40.50.1000">
    <property type="entry name" value="HAD superfamily/HAD-like"/>
    <property type="match status" value="2"/>
</dbReference>
<comment type="caution">
    <text evidence="1">The sequence shown here is derived from an EMBL/GenBank/DDBJ whole genome shotgun (WGS) entry which is preliminary data.</text>
</comment>
<proteinExistence type="predicted"/>
<dbReference type="PANTHER" id="PTHR19288:SF46">
    <property type="entry name" value="HALOACID DEHALOGENASE-LIKE HYDROLASE DOMAIN-CONTAINING PROTEIN 2"/>
    <property type="match status" value="1"/>
</dbReference>
<protein>
    <submittedName>
        <fullName evidence="1">Uncharacterized protein</fullName>
    </submittedName>
</protein>
<dbReference type="GO" id="GO:0016791">
    <property type="term" value="F:phosphatase activity"/>
    <property type="evidence" value="ECO:0007669"/>
    <property type="project" value="TreeGrafter"/>
</dbReference>
<evidence type="ECO:0000313" key="1">
    <source>
        <dbReference type="EMBL" id="OGK54709.1"/>
    </source>
</evidence>
<dbReference type="InterPro" id="IPR036412">
    <property type="entry name" value="HAD-like_sf"/>
</dbReference>
<dbReference type="InterPro" id="IPR023214">
    <property type="entry name" value="HAD_sf"/>
</dbReference>
<name>A0A1F7JGG7_9BACT</name>
<accession>A0A1F7JGG7</accession>